<evidence type="ECO:0000313" key="3">
    <source>
        <dbReference type="EMBL" id="PQV65097.1"/>
    </source>
</evidence>
<feature type="chain" id="PRO_5015473788" evidence="1">
    <location>
        <begin position="23"/>
        <end position="226"/>
    </location>
</feature>
<gene>
    <name evidence="3" type="ORF">B1R32_102104</name>
</gene>
<dbReference type="Pfam" id="PF13308">
    <property type="entry name" value="YARHG"/>
    <property type="match status" value="2"/>
</dbReference>
<evidence type="ECO:0000259" key="2">
    <source>
        <dbReference type="SMART" id="SM01324"/>
    </source>
</evidence>
<dbReference type="InterPro" id="IPR038434">
    <property type="entry name" value="YARHG_sf"/>
</dbReference>
<dbReference type="EMBL" id="NIGF01000002">
    <property type="protein sequence ID" value="PQV65097.1"/>
    <property type="molecule type" value="Genomic_DNA"/>
</dbReference>
<dbReference type="InParanoid" id="A0A2S8SWD8"/>
<dbReference type="OrthoDB" id="1682769at2"/>
<proteinExistence type="predicted"/>
<organism evidence="3 4">
    <name type="scientific">Abditibacterium utsteinense</name>
    <dbReference type="NCBI Taxonomy" id="1960156"/>
    <lineage>
        <taxon>Bacteria</taxon>
        <taxon>Pseudomonadati</taxon>
        <taxon>Abditibacteriota</taxon>
        <taxon>Abditibacteriia</taxon>
        <taxon>Abditibacteriales</taxon>
        <taxon>Abditibacteriaceae</taxon>
        <taxon>Abditibacterium</taxon>
    </lineage>
</organism>
<reference evidence="3 4" key="1">
    <citation type="journal article" date="2018" name="Syst. Appl. Microbiol.">
        <title>Abditibacterium utsteinense sp. nov., the first cultivated member of candidate phylum FBP, isolated from ice-free Antarctic soil samples.</title>
        <authorList>
            <person name="Tahon G."/>
            <person name="Tytgat B."/>
            <person name="Lebbe L."/>
            <person name="Carlier A."/>
            <person name="Willems A."/>
        </authorList>
    </citation>
    <scope>NUCLEOTIDE SEQUENCE [LARGE SCALE GENOMIC DNA]</scope>
    <source>
        <strain evidence="3 4">LMG 29911</strain>
    </source>
</reference>
<keyword evidence="1" id="KW-0732">Signal</keyword>
<dbReference type="SMART" id="SM01324">
    <property type="entry name" value="YARHG"/>
    <property type="match status" value="2"/>
</dbReference>
<keyword evidence="4" id="KW-1185">Reference proteome</keyword>
<dbReference type="Gene3D" id="1.20.58.1690">
    <property type="match status" value="2"/>
</dbReference>
<dbReference type="Proteomes" id="UP000237684">
    <property type="component" value="Unassembled WGS sequence"/>
</dbReference>
<accession>A0A2S8SWD8</accession>
<feature type="domain" description="YARHG" evidence="2">
    <location>
        <begin position="141"/>
        <end position="226"/>
    </location>
</feature>
<evidence type="ECO:0000313" key="4">
    <source>
        <dbReference type="Proteomes" id="UP000237684"/>
    </source>
</evidence>
<sequence length="226" mass="25393">MKISKTVLLLSILAFGAPKAFAAPGEKYPQTRTRVLSASEVANLSPAQRRYAINEIYARHGLLFGDLALRKQFLQFSWYAPQPGRSMAQIKGRFSPVERKNVERLGLARAISNATVKSDESDEERTDFYLSPYAGSSRAWKGERFPETRLSRISSVDIGMMTAAQRRTAANEIYARHGYLFNSMALRKQFLQFSWYKPRPGRSMTRIASSFSAVERANLAALNAAN</sequence>
<comment type="caution">
    <text evidence="3">The sequence shown here is derived from an EMBL/GenBank/DDBJ whole genome shotgun (WGS) entry which is preliminary data.</text>
</comment>
<feature type="signal peptide" evidence="1">
    <location>
        <begin position="1"/>
        <end position="22"/>
    </location>
</feature>
<feature type="domain" description="YARHG" evidence="2">
    <location>
        <begin position="28"/>
        <end position="113"/>
    </location>
</feature>
<dbReference type="AlphaFoldDB" id="A0A2S8SWD8"/>
<dbReference type="RefSeq" id="WP_105482409.1">
    <property type="nucleotide sequence ID" value="NZ_NIGF01000002.1"/>
</dbReference>
<dbReference type="InterPro" id="IPR025582">
    <property type="entry name" value="YARHG_dom"/>
</dbReference>
<protein>
    <submittedName>
        <fullName evidence="3">YARHG domain-containing protein</fullName>
    </submittedName>
</protein>
<evidence type="ECO:0000256" key="1">
    <source>
        <dbReference type="SAM" id="SignalP"/>
    </source>
</evidence>
<name>A0A2S8SWD8_9BACT</name>